<evidence type="ECO:0000313" key="1">
    <source>
        <dbReference type="EMBL" id="MCQ8128520.1"/>
    </source>
</evidence>
<accession>A0ABT1U3V6</accession>
<dbReference type="EMBL" id="JANIBK010000034">
    <property type="protein sequence ID" value="MCQ8128520.1"/>
    <property type="molecule type" value="Genomic_DNA"/>
</dbReference>
<sequence length="555" mass="63780">MRKLKRFVNAALMMQIEKTDFAKTDFNRRDLVNLMLLHLNYPGLFRRIYAEETEGRVGVYSAKRDVVERNVKFSNKEGFEKTISDNNDSTSQFLLRQLFDVSVLGVMNTDPTNESVLSSRACFNADEYRNLEKYLKLIVKFATPEPQETFKLYQDALVRVKQGASIASIFEEPEFQLQKTPPTHDKFWSVLINQSYDFTQTVAEDAIKTLVEYLPRYSLVYSQNWEQNWALRRSSIYYLIYLFDRAGWGRTDGRRLNNTSENVVEIAQRIYGEGYFFGRGLIQLLTSANRGVLGWNDLMVFRLHCSADRQGQTYNLHRALIVHDDKHLPTDGVISLLALNGMRGLSQRIFQYFRETYIDQSRNFLTDVDNTPDNAFFGDLEIWLKAQDSESDESNQLSDLLLGTRSAVKSFVLYQLTNREYPNGSGAGCGLYDESGNSDAGGISRKMNNYIFGVCFNPDSDINIFHFADYCLRSLSSSYFGADHGKEGYAATETSLAAGLDPEELKRYWTNFGQKIKERNLPAEDRRVVTLNYIATYSEDLPYVFETLDRMVSTP</sequence>
<organism evidence="1 2">
    <name type="scientific">Methylomonas rivi</name>
    <dbReference type="NCBI Taxonomy" id="2952226"/>
    <lineage>
        <taxon>Bacteria</taxon>
        <taxon>Pseudomonadati</taxon>
        <taxon>Pseudomonadota</taxon>
        <taxon>Gammaproteobacteria</taxon>
        <taxon>Methylococcales</taxon>
        <taxon>Methylococcaceae</taxon>
        <taxon>Methylomonas</taxon>
    </lineage>
</organism>
<dbReference type="Proteomes" id="UP001524586">
    <property type="component" value="Unassembled WGS sequence"/>
</dbReference>
<protein>
    <submittedName>
        <fullName evidence="1">Uncharacterized protein</fullName>
    </submittedName>
</protein>
<proteinExistence type="predicted"/>
<dbReference type="RefSeq" id="WP_256614907.1">
    <property type="nucleotide sequence ID" value="NZ_JANIBK010000034.1"/>
</dbReference>
<gene>
    <name evidence="1" type="ORF">NP596_08610</name>
</gene>
<reference evidence="1 2" key="1">
    <citation type="submission" date="2022-07" db="EMBL/GenBank/DDBJ databases">
        <title>Methylomonas rivi sp. nov., Methylomonas rosea sp. nov., Methylomonas aureus sp. nov. and Methylomonas subterranea sp. nov., four novel methanotrophs isolated from a freshwater creek and the deep terrestrial subsurface.</title>
        <authorList>
            <person name="Abin C."/>
            <person name="Sankaranarayanan K."/>
            <person name="Garner C."/>
            <person name="Sindelar R."/>
            <person name="Kotary K."/>
            <person name="Garner R."/>
            <person name="Barclay S."/>
            <person name="Lawson P."/>
            <person name="Krumholz L."/>
        </authorList>
    </citation>
    <scope>NUCLEOTIDE SEQUENCE [LARGE SCALE GENOMIC DNA]</scope>
    <source>
        <strain evidence="1 2">WSC-6</strain>
    </source>
</reference>
<name>A0ABT1U3V6_9GAMM</name>
<keyword evidence="2" id="KW-1185">Reference proteome</keyword>
<comment type="caution">
    <text evidence="1">The sequence shown here is derived from an EMBL/GenBank/DDBJ whole genome shotgun (WGS) entry which is preliminary data.</text>
</comment>
<evidence type="ECO:0000313" key="2">
    <source>
        <dbReference type="Proteomes" id="UP001524586"/>
    </source>
</evidence>